<name>A0AAP3E284_9EURY</name>
<comment type="caution">
    <text evidence="1">The sequence shown here is derived from an EMBL/GenBank/DDBJ whole genome shotgun (WGS) entry which is preliminary data.</text>
</comment>
<dbReference type="EMBL" id="JAOPKB010000002">
    <property type="protein sequence ID" value="MCU4971869.1"/>
    <property type="molecule type" value="Genomic_DNA"/>
</dbReference>
<dbReference type="Proteomes" id="UP001321018">
    <property type="component" value="Unassembled WGS sequence"/>
</dbReference>
<proteinExistence type="predicted"/>
<evidence type="ECO:0000313" key="3">
    <source>
        <dbReference type="Proteomes" id="UP001320972"/>
    </source>
</evidence>
<gene>
    <name evidence="2" type="ORF">OB955_03840</name>
    <name evidence="1" type="ORF">OB960_13370</name>
</gene>
<evidence type="ECO:0000313" key="2">
    <source>
        <dbReference type="EMBL" id="MCU4971869.1"/>
    </source>
</evidence>
<dbReference type="EMBL" id="JAOPKA010000007">
    <property type="protein sequence ID" value="MCU4742386.1"/>
    <property type="molecule type" value="Genomic_DNA"/>
</dbReference>
<dbReference type="AlphaFoldDB" id="A0AAP3E284"/>
<keyword evidence="3" id="KW-1185">Reference proteome</keyword>
<sequence length="52" mass="5473">MSHTKAVSDTFAVCESCGSIYVARVESDGTLRPIGIGSDCPCGDGSFRRFGE</sequence>
<reference evidence="1 3" key="1">
    <citation type="submission" date="2022-09" db="EMBL/GenBank/DDBJ databases">
        <title>Enrichment on poylsaccharides allowed isolation of novel metabolic and taxonomic groups of Haloarchaea.</title>
        <authorList>
            <person name="Sorokin D.Y."/>
            <person name="Elcheninov A.G."/>
            <person name="Khizhniak T.V."/>
            <person name="Kolganova T.V."/>
            <person name="Kublanov I.V."/>
        </authorList>
    </citation>
    <scope>NUCLEOTIDE SEQUENCE</scope>
    <source>
        <strain evidence="2 3">AArc-m2/3/4</strain>
        <strain evidence="1">AArc-xg1-1</strain>
    </source>
</reference>
<protein>
    <submittedName>
        <fullName evidence="1">Uncharacterized protein</fullName>
    </submittedName>
</protein>
<accession>A0AAP3E284</accession>
<evidence type="ECO:0000313" key="4">
    <source>
        <dbReference type="Proteomes" id="UP001321018"/>
    </source>
</evidence>
<dbReference type="RefSeq" id="WP_338004206.1">
    <property type="nucleotide sequence ID" value="NZ_JAOPKA010000007.1"/>
</dbReference>
<organism evidence="1 4">
    <name type="scientific">Natronoglomus mannanivorans</name>
    <dbReference type="NCBI Taxonomy" id="2979990"/>
    <lineage>
        <taxon>Archaea</taxon>
        <taxon>Methanobacteriati</taxon>
        <taxon>Methanobacteriota</taxon>
        <taxon>Stenosarchaea group</taxon>
        <taxon>Halobacteria</taxon>
        <taxon>Halobacteriales</taxon>
        <taxon>Natrialbaceae</taxon>
        <taxon>Natronoglomus</taxon>
    </lineage>
</organism>
<dbReference type="Proteomes" id="UP001320972">
    <property type="component" value="Unassembled WGS sequence"/>
</dbReference>
<evidence type="ECO:0000313" key="1">
    <source>
        <dbReference type="EMBL" id="MCU4742386.1"/>
    </source>
</evidence>